<comment type="caution">
    <text evidence="1">The sequence shown here is derived from an EMBL/GenBank/DDBJ whole genome shotgun (WGS) entry which is preliminary data.</text>
</comment>
<proteinExistence type="predicted"/>
<protein>
    <submittedName>
        <fullName evidence="1">Uncharacterized protein</fullName>
    </submittedName>
</protein>
<dbReference type="EMBL" id="JAUEPT010000093">
    <property type="protein sequence ID" value="KAK0432515.1"/>
    <property type="molecule type" value="Genomic_DNA"/>
</dbReference>
<name>A0AA39MGE4_9AGAR</name>
<gene>
    <name evidence="1" type="ORF">EV421DRAFT_1742258</name>
</gene>
<reference evidence="1" key="1">
    <citation type="submission" date="2023-06" db="EMBL/GenBank/DDBJ databases">
        <authorList>
            <consortium name="Lawrence Berkeley National Laboratory"/>
            <person name="Ahrendt S."/>
            <person name="Sahu N."/>
            <person name="Indic B."/>
            <person name="Wong-Bajracharya J."/>
            <person name="Merenyi Z."/>
            <person name="Ke H.-M."/>
            <person name="Monk M."/>
            <person name="Kocsube S."/>
            <person name="Drula E."/>
            <person name="Lipzen A."/>
            <person name="Balint B."/>
            <person name="Henrissat B."/>
            <person name="Andreopoulos B."/>
            <person name="Martin F.M."/>
            <person name="Harder C.B."/>
            <person name="Rigling D."/>
            <person name="Ford K.L."/>
            <person name="Foster G.D."/>
            <person name="Pangilinan J."/>
            <person name="Papanicolaou A."/>
            <person name="Barry K."/>
            <person name="LaButti K."/>
            <person name="Viragh M."/>
            <person name="Koriabine M."/>
            <person name="Yan M."/>
            <person name="Riley R."/>
            <person name="Champramary S."/>
            <person name="Plett K.L."/>
            <person name="Tsai I.J."/>
            <person name="Slot J."/>
            <person name="Sipos G."/>
            <person name="Plett J."/>
            <person name="Nagy L.G."/>
            <person name="Grigoriev I.V."/>
        </authorList>
    </citation>
    <scope>NUCLEOTIDE SEQUENCE</scope>
    <source>
        <strain evidence="1">FPL87.14</strain>
    </source>
</reference>
<evidence type="ECO:0000313" key="2">
    <source>
        <dbReference type="Proteomes" id="UP001175226"/>
    </source>
</evidence>
<organism evidence="1 2">
    <name type="scientific">Armillaria borealis</name>
    <dbReference type="NCBI Taxonomy" id="47425"/>
    <lineage>
        <taxon>Eukaryota</taxon>
        <taxon>Fungi</taxon>
        <taxon>Dikarya</taxon>
        <taxon>Basidiomycota</taxon>
        <taxon>Agaricomycotina</taxon>
        <taxon>Agaricomycetes</taxon>
        <taxon>Agaricomycetidae</taxon>
        <taxon>Agaricales</taxon>
        <taxon>Marasmiineae</taxon>
        <taxon>Physalacriaceae</taxon>
        <taxon>Armillaria</taxon>
    </lineage>
</organism>
<sequence>MPTGLGIGSVGLELPLSELPWEEAKQTILLIVWKNPKVLFRVLLLSTTMLIRSIDRMTFSAGIRGCIGSMAIRLQNFSVTSNSAFRWAHRMYSLVQWASVQTPTVPGKAKEGPQVPLLVTPLSK</sequence>
<dbReference type="AlphaFoldDB" id="A0AA39MGE4"/>
<keyword evidence="2" id="KW-1185">Reference proteome</keyword>
<dbReference type="Proteomes" id="UP001175226">
    <property type="component" value="Unassembled WGS sequence"/>
</dbReference>
<evidence type="ECO:0000313" key="1">
    <source>
        <dbReference type="EMBL" id="KAK0432515.1"/>
    </source>
</evidence>
<accession>A0AA39MGE4</accession>